<protein>
    <submittedName>
        <fullName evidence="9">O-acetylhomoserine sulfhydrylase / O-succinylhomoserine sulfhydrylase</fullName>
    </submittedName>
</protein>
<keyword evidence="10" id="KW-1185">Reference proteome</keyword>
<gene>
    <name evidence="9" type="ORF">BOO71_0002944</name>
</gene>
<dbReference type="InterPro" id="IPR006235">
    <property type="entry name" value="OAc-hSer/O-AcSer_sulfhydrylase"/>
</dbReference>
<evidence type="ECO:0000313" key="10">
    <source>
        <dbReference type="Proteomes" id="UP000186607"/>
    </source>
</evidence>
<name>A0A1U7P2L4_9DEIO</name>
<dbReference type="FunFam" id="3.40.640.10:FF:000035">
    <property type="entry name" value="O-succinylhomoserine sulfhydrylase"/>
    <property type="match status" value="1"/>
</dbReference>
<dbReference type="Gene3D" id="3.90.1150.10">
    <property type="entry name" value="Aspartate Aminotransferase, domain 1"/>
    <property type="match status" value="1"/>
</dbReference>
<dbReference type="InterPro" id="IPR015422">
    <property type="entry name" value="PyrdxlP-dep_Trfase_small"/>
</dbReference>
<evidence type="ECO:0000256" key="3">
    <source>
        <dbReference type="ARBA" id="ARBA00022679"/>
    </source>
</evidence>
<dbReference type="PANTHER" id="PTHR43797">
    <property type="entry name" value="HOMOCYSTEINE/CYSTEINE SYNTHASE"/>
    <property type="match status" value="1"/>
</dbReference>
<dbReference type="PIRSF" id="PIRSF001434">
    <property type="entry name" value="CGS"/>
    <property type="match status" value="1"/>
</dbReference>
<dbReference type="PANTHER" id="PTHR43797:SF2">
    <property type="entry name" value="HOMOCYSTEINE_CYSTEINE SYNTHASE"/>
    <property type="match status" value="1"/>
</dbReference>
<evidence type="ECO:0000256" key="5">
    <source>
        <dbReference type="ARBA" id="ARBA00060553"/>
    </source>
</evidence>
<comment type="pathway">
    <text evidence="5">Amino-acid biosynthesis; L-methionine biosynthesis via de novo pathway; L-homocysteine from O-acetyl-L-homoserine: step 1/1.</text>
</comment>
<evidence type="ECO:0000256" key="6">
    <source>
        <dbReference type="PIRSR" id="PIRSR001434-2"/>
    </source>
</evidence>
<keyword evidence="3" id="KW-0808">Transferase</keyword>
<reference evidence="9 10" key="1">
    <citation type="submission" date="2017-01" db="EMBL/GenBank/DDBJ databases">
        <title>Genome Analysis of Deinococcus marmoris KOPRI26562.</title>
        <authorList>
            <person name="Kim J.H."/>
            <person name="Oh H.-M."/>
        </authorList>
    </citation>
    <scope>NUCLEOTIDE SEQUENCE [LARGE SCALE GENOMIC DNA]</scope>
    <source>
        <strain evidence="9 10">KOPRI26562</strain>
    </source>
</reference>
<dbReference type="EMBL" id="MSTI01000035">
    <property type="protein sequence ID" value="OLV19396.1"/>
    <property type="molecule type" value="Genomic_DNA"/>
</dbReference>
<organism evidence="9 10">
    <name type="scientific">Deinococcus marmoris</name>
    <dbReference type="NCBI Taxonomy" id="249408"/>
    <lineage>
        <taxon>Bacteria</taxon>
        <taxon>Thermotogati</taxon>
        <taxon>Deinococcota</taxon>
        <taxon>Deinococci</taxon>
        <taxon>Deinococcales</taxon>
        <taxon>Deinococcaceae</taxon>
        <taxon>Deinococcus</taxon>
    </lineage>
</organism>
<evidence type="ECO:0000313" key="9">
    <source>
        <dbReference type="EMBL" id="OLV19396.1"/>
    </source>
</evidence>
<evidence type="ECO:0000256" key="8">
    <source>
        <dbReference type="SAM" id="MobiDB-lite"/>
    </source>
</evidence>
<evidence type="ECO:0000256" key="1">
    <source>
        <dbReference type="ARBA" id="ARBA00001933"/>
    </source>
</evidence>
<dbReference type="GO" id="GO:0003961">
    <property type="term" value="F:O-acetylhomoserine aminocarboxypropyltransferase activity"/>
    <property type="evidence" value="ECO:0007669"/>
    <property type="project" value="TreeGrafter"/>
</dbReference>
<keyword evidence="4 6" id="KW-0663">Pyridoxal phosphate</keyword>
<dbReference type="OrthoDB" id="54490at2"/>
<dbReference type="Gene3D" id="3.40.640.10">
    <property type="entry name" value="Type I PLP-dependent aspartate aminotransferase-like (Major domain)"/>
    <property type="match status" value="1"/>
</dbReference>
<feature type="region of interest" description="Disordered" evidence="8">
    <location>
        <begin position="1"/>
        <end position="23"/>
    </location>
</feature>
<evidence type="ECO:0000256" key="7">
    <source>
        <dbReference type="RuleBase" id="RU362118"/>
    </source>
</evidence>
<feature type="modified residue" description="N6-(pyridoxal phosphate)lysine" evidence="6">
    <location>
        <position position="208"/>
    </location>
</feature>
<dbReference type="STRING" id="249408.BOO71_0002944"/>
<dbReference type="InterPro" id="IPR015421">
    <property type="entry name" value="PyrdxlP-dep_Trfase_major"/>
</dbReference>
<dbReference type="InterPro" id="IPR000277">
    <property type="entry name" value="Cys/Met-Metab_PyrdxlP-dep_enz"/>
</dbReference>
<sequence length="453" mass="48099">MPQKFETLQVHAGQKPDPTTGSQAVPIYPTNSYVFESPQHAADLFGLRAFGNIYSRIMNPTNAVLEERIAALEGGVGALSVSSGHAAQLVAILNVAQAGDNIVSSPNLYGGTVNQFRVTLKRLGIEVRFTGKDERPDEFAALIDDKTRAVYFETIGNPALNIPDFEAIAKVAHAQGVAVFVDNTFGAGGYFCQPLKHGANIIVESASKWIGGHGNGIGGVIVDGGNFDWGNGRYPLMTEPSPSYHGLKFWDTFGEGNPLGLPNVAFITRARTEGLRDLGTTLAPQQAWQFIQGLETLSLRAERQAQNTQALATWLAGHPDVTRVTYPGLSNHKHFDRAQHYLPRGAGGVLTFELAGGREAGEAFIRSVQLAQHVANVGDTRTLVIHPASTTHSQLDEGAQTAAGVTPGLVRVSLGIEHIDDIKEDFAQALAAALVEGTAETPGVAEPGVTGGV</sequence>
<dbReference type="SUPFAM" id="SSF53383">
    <property type="entry name" value="PLP-dependent transferases"/>
    <property type="match status" value="1"/>
</dbReference>
<dbReference type="GO" id="GO:0005737">
    <property type="term" value="C:cytoplasm"/>
    <property type="evidence" value="ECO:0007669"/>
    <property type="project" value="TreeGrafter"/>
</dbReference>
<dbReference type="NCBIfam" id="TIGR01326">
    <property type="entry name" value="OAH_OAS_sulfhy"/>
    <property type="match status" value="1"/>
</dbReference>
<comment type="similarity">
    <text evidence="2 7">Belongs to the trans-sulfuration enzymes family.</text>
</comment>
<evidence type="ECO:0000256" key="2">
    <source>
        <dbReference type="ARBA" id="ARBA00009077"/>
    </source>
</evidence>
<comment type="cofactor">
    <cofactor evidence="1 7">
        <name>pyridoxal 5'-phosphate</name>
        <dbReference type="ChEBI" id="CHEBI:597326"/>
    </cofactor>
</comment>
<dbReference type="Proteomes" id="UP000186607">
    <property type="component" value="Unassembled WGS sequence"/>
</dbReference>
<dbReference type="Pfam" id="PF01053">
    <property type="entry name" value="Cys_Met_Meta_PP"/>
    <property type="match status" value="1"/>
</dbReference>
<dbReference type="AlphaFoldDB" id="A0A1U7P2L4"/>
<accession>A0A1U7P2L4</accession>
<proteinExistence type="inferred from homology"/>
<dbReference type="InterPro" id="IPR015424">
    <property type="entry name" value="PyrdxlP-dep_Trfase"/>
</dbReference>
<evidence type="ECO:0000256" key="4">
    <source>
        <dbReference type="ARBA" id="ARBA00022898"/>
    </source>
</evidence>
<dbReference type="eggNOG" id="COG2873">
    <property type="taxonomic scope" value="Bacteria"/>
</dbReference>
<dbReference type="GO" id="GO:0030170">
    <property type="term" value="F:pyridoxal phosphate binding"/>
    <property type="evidence" value="ECO:0007669"/>
    <property type="project" value="InterPro"/>
</dbReference>
<dbReference type="GO" id="GO:0071269">
    <property type="term" value="P:L-homocysteine biosynthetic process"/>
    <property type="evidence" value="ECO:0007669"/>
    <property type="project" value="TreeGrafter"/>
</dbReference>
<dbReference type="CDD" id="cd00614">
    <property type="entry name" value="CGS_like"/>
    <property type="match status" value="1"/>
</dbReference>
<dbReference type="GO" id="GO:0019346">
    <property type="term" value="P:transsulfuration"/>
    <property type="evidence" value="ECO:0007669"/>
    <property type="project" value="InterPro"/>
</dbReference>
<dbReference type="RefSeq" id="WP_075830869.1">
    <property type="nucleotide sequence ID" value="NZ_MSTI01000035.1"/>
</dbReference>
<comment type="caution">
    <text evidence="9">The sequence shown here is derived from an EMBL/GenBank/DDBJ whole genome shotgun (WGS) entry which is preliminary data.</text>
</comment>
<dbReference type="GO" id="GO:0006535">
    <property type="term" value="P:cysteine biosynthetic process from serine"/>
    <property type="evidence" value="ECO:0007669"/>
    <property type="project" value="TreeGrafter"/>
</dbReference>
<dbReference type="GO" id="GO:0004124">
    <property type="term" value="F:cysteine synthase activity"/>
    <property type="evidence" value="ECO:0007669"/>
    <property type="project" value="TreeGrafter"/>
</dbReference>